<evidence type="ECO:0000313" key="14">
    <source>
        <dbReference type="EMBL" id="QFU99958.1"/>
    </source>
</evidence>
<dbReference type="Pfam" id="PF02754">
    <property type="entry name" value="CCG"/>
    <property type="match status" value="1"/>
</dbReference>
<dbReference type="KEGG" id="lxl:KDY119_03494"/>
<dbReference type="InterPro" id="IPR017900">
    <property type="entry name" value="4Fe4S_Fe_S_CS"/>
</dbReference>
<dbReference type="Pfam" id="PF13183">
    <property type="entry name" value="Fer4_8"/>
    <property type="match status" value="1"/>
</dbReference>
<dbReference type="GO" id="GO:1903457">
    <property type="term" value="P:lactate catabolic process"/>
    <property type="evidence" value="ECO:0007669"/>
    <property type="project" value="TreeGrafter"/>
</dbReference>
<dbReference type="SUPFAM" id="SSF55103">
    <property type="entry name" value="FAD-linked oxidases, C-terminal domain"/>
    <property type="match status" value="1"/>
</dbReference>
<dbReference type="RefSeq" id="WP_153022593.1">
    <property type="nucleotide sequence ID" value="NZ_BAABIH010000010.1"/>
</dbReference>
<proteinExistence type="inferred from homology"/>
<evidence type="ECO:0000256" key="8">
    <source>
        <dbReference type="ARBA" id="ARBA00023004"/>
    </source>
</evidence>
<dbReference type="InterPro" id="IPR016167">
    <property type="entry name" value="FAD-bd_PCMH_sub1"/>
</dbReference>
<keyword evidence="7" id="KW-0560">Oxidoreductase</keyword>
<dbReference type="Pfam" id="PF01565">
    <property type="entry name" value="FAD_binding_4"/>
    <property type="match status" value="1"/>
</dbReference>
<dbReference type="Gene3D" id="3.30.70.2740">
    <property type="match status" value="1"/>
</dbReference>
<comment type="similarity">
    <text evidence="2">Belongs to the FAD-binding oxidoreductase/transferase type 4 family.</text>
</comment>
<dbReference type="PROSITE" id="PS51379">
    <property type="entry name" value="4FE4S_FER_2"/>
    <property type="match status" value="1"/>
</dbReference>
<dbReference type="Gene3D" id="3.30.465.10">
    <property type="match status" value="1"/>
</dbReference>
<feature type="domain" description="4Fe-4S ferredoxin-type" evidence="12">
    <location>
        <begin position="577"/>
        <end position="608"/>
    </location>
</feature>
<dbReference type="InterPro" id="IPR017896">
    <property type="entry name" value="4Fe4S_Fe-S-bd"/>
</dbReference>
<dbReference type="InterPro" id="IPR006094">
    <property type="entry name" value="Oxid_FAD_bind_N"/>
</dbReference>
<dbReference type="PROSITE" id="PS51387">
    <property type="entry name" value="FAD_PCMH"/>
    <property type="match status" value="1"/>
</dbReference>
<keyword evidence="9" id="KW-0411">Iron-sulfur</keyword>
<evidence type="ECO:0000259" key="12">
    <source>
        <dbReference type="PROSITE" id="PS51379"/>
    </source>
</evidence>
<dbReference type="PANTHER" id="PTHR11748">
    <property type="entry name" value="D-LACTATE DEHYDROGENASE"/>
    <property type="match status" value="1"/>
</dbReference>
<evidence type="ECO:0000256" key="2">
    <source>
        <dbReference type="ARBA" id="ARBA00008000"/>
    </source>
</evidence>
<dbReference type="InterPro" id="IPR004017">
    <property type="entry name" value="Cys_rich_dom"/>
</dbReference>
<dbReference type="InterPro" id="IPR016164">
    <property type="entry name" value="FAD-linked_Oxase-like_C"/>
</dbReference>
<name>A0A5P9QEP8_9MICO</name>
<dbReference type="GO" id="GO:0071949">
    <property type="term" value="F:FAD binding"/>
    <property type="evidence" value="ECO:0007669"/>
    <property type="project" value="InterPro"/>
</dbReference>
<dbReference type="EC" id="1.1.2.4" evidence="10"/>
<evidence type="ECO:0000256" key="6">
    <source>
        <dbReference type="ARBA" id="ARBA00022946"/>
    </source>
</evidence>
<dbReference type="InterPro" id="IPR016171">
    <property type="entry name" value="Vanillyl_alc_oxidase_C-sub2"/>
</dbReference>
<dbReference type="Gene3D" id="1.10.45.10">
    <property type="entry name" value="Vanillyl-alcohol Oxidase, Chain A, domain 4"/>
    <property type="match status" value="1"/>
</dbReference>
<evidence type="ECO:0000259" key="13">
    <source>
        <dbReference type="PROSITE" id="PS51387"/>
    </source>
</evidence>
<dbReference type="Gene3D" id="1.10.1060.10">
    <property type="entry name" value="Alpha-helical ferredoxin"/>
    <property type="match status" value="1"/>
</dbReference>
<evidence type="ECO:0000256" key="9">
    <source>
        <dbReference type="ARBA" id="ARBA00023014"/>
    </source>
</evidence>
<dbReference type="AlphaFoldDB" id="A0A5P9QEP8"/>
<dbReference type="PANTHER" id="PTHR11748:SF111">
    <property type="entry name" value="D-LACTATE DEHYDROGENASE, MITOCHONDRIAL-RELATED"/>
    <property type="match status" value="1"/>
</dbReference>
<accession>A0A5P9QEP8</accession>
<dbReference type="GO" id="GO:0046872">
    <property type="term" value="F:metal ion binding"/>
    <property type="evidence" value="ECO:0007669"/>
    <property type="project" value="UniProtKB-KW"/>
</dbReference>
<protein>
    <recommendedName>
        <fullName evidence="10">D-lactate dehydrogenase (cytochrome)</fullName>
        <ecNumber evidence="10">1.1.2.4</ecNumber>
    </recommendedName>
</protein>
<comment type="cofactor">
    <cofactor evidence="1">
        <name>FAD</name>
        <dbReference type="ChEBI" id="CHEBI:57692"/>
    </cofactor>
</comment>
<dbReference type="InterPro" id="IPR016169">
    <property type="entry name" value="FAD-bd_PCMH_sub2"/>
</dbReference>
<keyword evidence="3" id="KW-0285">Flavoprotein</keyword>
<evidence type="ECO:0000313" key="15">
    <source>
        <dbReference type="Proteomes" id="UP000326702"/>
    </source>
</evidence>
<dbReference type="GO" id="GO:0051536">
    <property type="term" value="F:iron-sulfur cluster binding"/>
    <property type="evidence" value="ECO:0007669"/>
    <property type="project" value="UniProtKB-KW"/>
</dbReference>
<dbReference type="GO" id="GO:0004458">
    <property type="term" value="F:D-lactate dehydrogenase (cytochrome) activity"/>
    <property type="evidence" value="ECO:0007669"/>
    <property type="project" value="UniProtKB-EC"/>
</dbReference>
<dbReference type="InterPro" id="IPR036318">
    <property type="entry name" value="FAD-bd_PCMH-like_sf"/>
</dbReference>
<sequence>MRGSVGSDIRRGLGRPPAPPMPGRAGAEVLDAAGARVAADLRALLGDDHAVLDTPLDLVRYASDASPYRMVPRVVVVARDTDDVVRLVRWARASGHGLTFRAGGTSLNGQSQSDDVLVDVRRHLTGAEVLEDADGSGTRLRARPGHVVARANSLLRRHGRRLGPDPASSAAATIGGVVANNASGMTCGVVRNSYHTLESATLVLASGTVVDTAAPDADDRLRAAEPALCAELDAIRRDLRADTALADRIRRKFSIKNTSGFHLDAFLDEDSNARTLRGLAVGSEGTLAFVADTVWRTVPLGRRRTTALFRFATLHDAAAAVPGLNAAGAEAVEIMDAASLRAAAHTAGAPAWVASLGPDATDAAILTEVRADDDAALEDFETKARVVVGRGEGADDAGSAPARGAAVGGDFTRDPALADGYWAVRSGLLAIIGAARPDGTALITEDVVVPPDRLADACGDLEALLVEHGFLGAVNGHASAGNVHFYLYLDASQPDQVATYRAFMTDLVALVVDRYDGSLKGEHGTGRNMAPFVEREWGADAVGLMWRVKRALDPHGILAPGVFLNDDPEVAFRDLKTMPTLGSEFDRCIECGFCEPVCPSRNLTTTPRQRIVLQREMARQGWSGEVEAALVDAYEYAGVNTCAGDSSCAIACPVDIDTGHVMKQVRRDAWSPTAQRVGAEVARRWGVGSAGARVAVGAADVVRRGLGGAGEAALAGVTNAGRALLGADLVPRWLNAIPGPAPSVPTTRATQQTADAVLFAACINRIFGPPPGERDALTVTEALVALAERAGKKLWIPGDLGDDCCATIWQSKGLDAGNRLMAARLVEDLHRWSDGGRLPVVVDAASCTLGVLEEVVPHLDDAHRALHDDLTVLDATTWVLREVVPGLGEAARLGAVVVHPTCSMHTLGIADDLRGLAALVADHVVEPVVATCCGTAGDRAMLHPELTETATLEEAAEVAGVVADAWVSGNRTCELGLEHDTGKPYESVVVTLERVTRPPSAR</sequence>
<evidence type="ECO:0000256" key="11">
    <source>
        <dbReference type="SAM" id="MobiDB-lite"/>
    </source>
</evidence>
<evidence type="ECO:0000256" key="1">
    <source>
        <dbReference type="ARBA" id="ARBA00001974"/>
    </source>
</evidence>
<dbReference type="Proteomes" id="UP000326702">
    <property type="component" value="Chromosome"/>
</dbReference>
<evidence type="ECO:0000256" key="7">
    <source>
        <dbReference type="ARBA" id="ARBA00023002"/>
    </source>
</evidence>
<feature type="domain" description="FAD-binding PCMH-type" evidence="13">
    <location>
        <begin position="68"/>
        <end position="300"/>
    </location>
</feature>
<dbReference type="Gene3D" id="3.30.43.10">
    <property type="entry name" value="Uridine Diphospho-n-acetylenolpyruvylglucosamine Reductase, domain 2"/>
    <property type="match status" value="1"/>
</dbReference>
<dbReference type="InterPro" id="IPR016166">
    <property type="entry name" value="FAD-bd_PCMH"/>
</dbReference>
<keyword evidence="8" id="KW-0408">Iron</keyword>
<evidence type="ECO:0000256" key="5">
    <source>
        <dbReference type="ARBA" id="ARBA00022827"/>
    </source>
</evidence>
<dbReference type="OrthoDB" id="9770306at2"/>
<dbReference type="SUPFAM" id="SSF46548">
    <property type="entry name" value="alpha-helical ferredoxin"/>
    <property type="match status" value="1"/>
</dbReference>
<evidence type="ECO:0000256" key="10">
    <source>
        <dbReference type="ARBA" id="ARBA00038897"/>
    </source>
</evidence>
<reference evidence="14 15" key="1">
    <citation type="submission" date="2019-10" db="EMBL/GenBank/DDBJ databases">
        <title>Genome sequence of Luteimicrobium xylanilyticum HY-24.</title>
        <authorList>
            <person name="Kim D.Y."/>
            <person name="Park H.-Y."/>
        </authorList>
    </citation>
    <scope>NUCLEOTIDE SEQUENCE [LARGE SCALE GENOMIC DNA]</scope>
    <source>
        <strain evidence="14 15">HY-24</strain>
    </source>
</reference>
<dbReference type="InterPro" id="IPR004113">
    <property type="entry name" value="FAD-bd_oxidored_4_C"/>
</dbReference>
<keyword evidence="5" id="KW-0274">FAD</keyword>
<gene>
    <name evidence="14" type="ORF">KDY119_03494</name>
</gene>
<keyword evidence="6" id="KW-0809">Transit peptide</keyword>
<evidence type="ECO:0000256" key="4">
    <source>
        <dbReference type="ARBA" id="ARBA00022723"/>
    </source>
</evidence>
<evidence type="ECO:0000256" key="3">
    <source>
        <dbReference type="ARBA" id="ARBA00022630"/>
    </source>
</evidence>
<dbReference type="Pfam" id="PF02913">
    <property type="entry name" value="FAD-oxidase_C"/>
    <property type="match status" value="1"/>
</dbReference>
<dbReference type="EMBL" id="CP045529">
    <property type="protein sequence ID" value="QFU99958.1"/>
    <property type="molecule type" value="Genomic_DNA"/>
</dbReference>
<keyword evidence="15" id="KW-1185">Reference proteome</keyword>
<organism evidence="14 15">
    <name type="scientific">Luteimicrobium xylanilyticum</name>
    <dbReference type="NCBI Taxonomy" id="1133546"/>
    <lineage>
        <taxon>Bacteria</taxon>
        <taxon>Bacillati</taxon>
        <taxon>Actinomycetota</taxon>
        <taxon>Actinomycetes</taxon>
        <taxon>Micrococcales</taxon>
        <taxon>Luteimicrobium</taxon>
    </lineage>
</organism>
<dbReference type="GO" id="GO:0008720">
    <property type="term" value="F:D-lactate dehydrogenase (NAD+) activity"/>
    <property type="evidence" value="ECO:0007669"/>
    <property type="project" value="TreeGrafter"/>
</dbReference>
<feature type="region of interest" description="Disordered" evidence="11">
    <location>
        <begin position="1"/>
        <end position="24"/>
    </location>
</feature>
<dbReference type="PROSITE" id="PS00198">
    <property type="entry name" value="4FE4S_FER_1"/>
    <property type="match status" value="1"/>
</dbReference>
<keyword evidence="4" id="KW-0479">Metal-binding</keyword>
<dbReference type="SUPFAM" id="SSF56176">
    <property type="entry name" value="FAD-binding/transporter-associated domain-like"/>
    <property type="match status" value="1"/>
</dbReference>
<dbReference type="InterPro" id="IPR009051">
    <property type="entry name" value="Helical_ferredxn"/>
</dbReference>